<feature type="domain" description="Neurotransmitter-gated ion-channel ligand-binding" evidence="1">
    <location>
        <begin position="2"/>
        <end position="79"/>
    </location>
</feature>
<evidence type="ECO:0000313" key="2">
    <source>
        <dbReference type="Proteomes" id="UP000036681"/>
    </source>
</evidence>
<protein>
    <submittedName>
        <fullName evidence="3">Neur_chan_LBD domain-containing protein</fullName>
    </submittedName>
</protein>
<evidence type="ECO:0000313" key="3">
    <source>
        <dbReference type="WBParaSite" id="ALUE_0000918801-mRNA-1"/>
    </source>
</evidence>
<dbReference type="Gene3D" id="2.70.170.10">
    <property type="entry name" value="Neurotransmitter-gated ion-channel ligand-binding domain"/>
    <property type="match status" value="1"/>
</dbReference>
<accession>A0A0M3HZM7</accession>
<dbReference type="Proteomes" id="UP000036681">
    <property type="component" value="Unplaced"/>
</dbReference>
<reference evidence="3" key="1">
    <citation type="submission" date="2017-02" db="UniProtKB">
        <authorList>
            <consortium name="WormBaseParasite"/>
        </authorList>
    </citation>
    <scope>IDENTIFICATION</scope>
</reference>
<organism evidence="2 3">
    <name type="scientific">Ascaris lumbricoides</name>
    <name type="common">Giant roundworm</name>
    <dbReference type="NCBI Taxonomy" id="6252"/>
    <lineage>
        <taxon>Eukaryota</taxon>
        <taxon>Metazoa</taxon>
        <taxon>Ecdysozoa</taxon>
        <taxon>Nematoda</taxon>
        <taxon>Chromadorea</taxon>
        <taxon>Rhabditida</taxon>
        <taxon>Spirurina</taxon>
        <taxon>Ascaridomorpha</taxon>
        <taxon>Ascaridoidea</taxon>
        <taxon>Ascarididae</taxon>
        <taxon>Ascaris</taxon>
    </lineage>
</organism>
<dbReference type="GO" id="GO:0005230">
    <property type="term" value="F:extracellular ligand-gated monoatomic ion channel activity"/>
    <property type="evidence" value="ECO:0007669"/>
    <property type="project" value="InterPro"/>
</dbReference>
<dbReference type="SUPFAM" id="SSF63712">
    <property type="entry name" value="Nicotinic receptor ligand binding domain-like"/>
    <property type="match status" value="1"/>
</dbReference>
<dbReference type="InterPro" id="IPR006202">
    <property type="entry name" value="Neur_chan_lig-bd"/>
</dbReference>
<dbReference type="Pfam" id="PF02931">
    <property type="entry name" value="Neur_chan_LBD"/>
    <property type="match status" value="1"/>
</dbReference>
<dbReference type="AlphaFoldDB" id="A0A0M3HZM7"/>
<dbReference type="WBParaSite" id="ALUE_0000918801-mRNA-1">
    <property type="protein sequence ID" value="ALUE_0000918801-mRNA-1"/>
    <property type="gene ID" value="ALUE_0000918801"/>
</dbReference>
<proteinExistence type="predicted"/>
<keyword evidence="2" id="KW-1185">Reference proteome</keyword>
<name>A0A0M3HZM7_ASCLU</name>
<sequence>MWLPQLASINGDLVRFHDESKISIVHSNGSIIHSQRFDALIPCLTDALSYPFGNTTCTLIFQNEQFPQERLRMKWSDEIAKRPFATAAPIEQASQICL</sequence>
<evidence type="ECO:0000259" key="1">
    <source>
        <dbReference type="Pfam" id="PF02931"/>
    </source>
</evidence>
<dbReference type="GO" id="GO:0016020">
    <property type="term" value="C:membrane"/>
    <property type="evidence" value="ECO:0007669"/>
    <property type="project" value="InterPro"/>
</dbReference>
<dbReference type="InterPro" id="IPR036734">
    <property type="entry name" value="Neur_chan_lig-bd_sf"/>
</dbReference>